<evidence type="ECO:0000313" key="10">
    <source>
        <dbReference type="EMBL" id="ROT89100.1"/>
    </source>
</evidence>
<dbReference type="RefSeq" id="WP_096227291.1">
    <property type="nucleotide sequence ID" value="NZ_CP168029.1"/>
</dbReference>
<feature type="transmembrane region" description="Helical" evidence="7">
    <location>
        <begin position="43"/>
        <end position="60"/>
    </location>
</feature>
<keyword evidence="5" id="KW-0534">Nitrate assimilation</keyword>
<dbReference type="InterPro" id="IPR011701">
    <property type="entry name" value="MFS"/>
</dbReference>
<dbReference type="Pfam" id="PF07690">
    <property type="entry name" value="MFS_1"/>
    <property type="match status" value="1"/>
</dbReference>
<feature type="transmembrane region" description="Helical" evidence="7">
    <location>
        <begin position="292"/>
        <end position="314"/>
    </location>
</feature>
<proteinExistence type="inferred from homology"/>
<evidence type="ECO:0000256" key="5">
    <source>
        <dbReference type="ARBA" id="ARBA00023063"/>
    </source>
</evidence>
<keyword evidence="3 7" id="KW-0812">Transmembrane</keyword>
<evidence type="ECO:0000256" key="4">
    <source>
        <dbReference type="ARBA" id="ARBA00022989"/>
    </source>
</evidence>
<reference evidence="10" key="2">
    <citation type="journal article" date="2019" name="Int. J. Syst. Evol. Microbiol.">
        <title>Gordonibacter faecihominis is a later heterotypic synonym of Gordonibacter urolithinfaciens.</title>
        <authorList>
            <person name="Danylec N."/>
            <person name="Stoll D.A."/>
            <person name="Huch M."/>
        </authorList>
    </citation>
    <scope>NUCLEOTIDE SEQUENCE</scope>
    <source>
        <strain evidence="10">DSM 27213</strain>
    </source>
</reference>
<dbReference type="Proteomes" id="UP000285258">
    <property type="component" value="Unassembled WGS sequence"/>
</dbReference>
<evidence type="ECO:0000259" key="8">
    <source>
        <dbReference type="PROSITE" id="PS50850"/>
    </source>
</evidence>
<feature type="transmembrane region" description="Helical" evidence="7">
    <location>
        <begin position="326"/>
        <end position="351"/>
    </location>
</feature>
<reference evidence="11" key="1">
    <citation type="submission" date="2018-05" db="EMBL/GenBank/DDBJ databases">
        <title>Genome Sequencing of selected type strains of the family Eggerthellaceae.</title>
        <authorList>
            <person name="Danylec N."/>
            <person name="Stoll D.A."/>
            <person name="Doetsch A."/>
            <person name="Huch M."/>
        </authorList>
    </citation>
    <scope>NUCLEOTIDE SEQUENCE [LARGE SCALE GENOMIC DNA]</scope>
    <source>
        <strain evidence="11">DSM 27213</strain>
    </source>
</reference>
<evidence type="ECO:0000256" key="7">
    <source>
        <dbReference type="SAM" id="Phobius"/>
    </source>
</evidence>
<keyword evidence="6 7" id="KW-0472">Membrane</keyword>
<dbReference type="InterPro" id="IPR036259">
    <property type="entry name" value="MFS_trans_sf"/>
</dbReference>
<comment type="subcellular location">
    <subcellularLocation>
        <location evidence="1">Cell membrane</location>
        <topology evidence="1">Multi-pass membrane protein</topology>
    </subcellularLocation>
</comment>
<dbReference type="SUPFAM" id="SSF103473">
    <property type="entry name" value="MFS general substrate transporter"/>
    <property type="match status" value="1"/>
</dbReference>
<sequence length="384" mass="40586">MKKSIQLPLQTGDLIVGFMVWVILSSLLPYILQDIAIPPDRVALVTAVPVILGSVLRVPLGYLTNRLGARTVFLASFVCLLLPVWLISEATTYEALITGGVFLGIGGSVFSVGVTSLPKYYPRERHGFVNGVYGFGNMGTALTTWLAPLAAAAWDWRVAVKLYLVLLVAAIAVNLVLGDRAEPRVRTPIVAQIKTVWRDGRLWALSLFYFVTFGAFVALTVYLPNFLVTHYGLDGVTAGMLTSAFIVAAATLRVLGGWLADRYDCLRLLAVVFAALAVGAAALALAPGLPVYLAGIYLISAACGIGNGAVFKLVPTYFLGQAGPVNGLVSMWGGLGGFFPPLVLAASTAVFGSNVPGLALFAAFCIACLGVAAWMGRKERAQAS</sequence>
<feature type="transmembrane region" description="Helical" evidence="7">
    <location>
        <begin position="268"/>
        <end position="286"/>
    </location>
</feature>
<name>A0A423UIV0_9ACTN</name>
<evidence type="ECO:0000313" key="11">
    <source>
        <dbReference type="Proteomes" id="UP000285258"/>
    </source>
</evidence>
<dbReference type="EMBL" id="QIBW01000012">
    <property type="protein sequence ID" value="ROT89100.1"/>
    <property type="molecule type" value="Genomic_DNA"/>
</dbReference>
<dbReference type="EMBL" id="WKZA01000038">
    <property type="protein sequence ID" value="MSA95199.1"/>
    <property type="molecule type" value="Genomic_DNA"/>
</dbReference>
<feature type="transmembrane region" description="Helical" evidence="7">
    <location>
        <begin position="127"/>
        <end position="146"/>
    </location>
</feature>
<dbReference type="InterPro" id="IPR020846">
    <property type="entry name" value="MFS_dom"/>
</dbReference>
<evidence type="ECO:0000313" key="12">
    <source>
        <dbReference type="Proteomes" id="UP000462865"/>
    </source>
</evidence>
<accession>A0A423UIV0</accession>
<feature type="transmembrane region" description="Helical" evidence="7">
    <location>
        <begin position="93"/>
        <end position="115"/>
    </location>
</feature>
<dbReference type="Proteomes" id="UP000462865">
    <property type="component" value="Unassembled WGS sequence"/>
</dbReference>
<evidence type="ECO:0000256" key="2">
    <source>
        <dbReference type="ARBA" id="ARBA00008432"/>
    </source>
</evidence>
<reference evidence="9 12" key="4">
    <citation type="journal article" date="2019" name="Nat. Med.">
        <title>A library of human gut bacterial isolates paired with longitudinal multiomics data enables mechanistic microbiome research.</title>
        <authorList>
            <person name="Poyet M."/>
            <person name="Groussin M."/>
            <person name="Gibbons S.M."/>
            <person name="Avila-Pacheco J."/>
            <person name="Jiang X."/>
            <person name="Kearney S.M."/>
            <person name="Perrotta A.R."/>
            <person name="Berdy B."/>
            <person name="Zhao S."/>
            <person name="Lieberman T.D."/>
            <person name="Swanson P.K."/>
            <person name="Smith M."/>
            <person name="Roesemann S."/>
            <person name="Alexander J.E."/>
            <person name="Rich S.A."/>
            <person name="Livny J."/>
            <person name="Vlamakis H."/>
            <person name="Clish C."/>
            <person name="Bullock K."/>
            <person name="Deik A."/>
            <person name="Scott J."/>
            <person name="Pierce K.A."/>
            <person name="Xavier R.J."/>
            <person name="Alm E.J."/>
        </authorList>
    </citation>
    <scope>NUCLEOTIDE SEQUENCE [LARGE SCALE GENOMIC DNA]</scope>
    <source>
        <strain evidence="9 12">BIOML-A1</strain>
    </source>
</reference>
<organism evidence="10 11">
    <name type="scientific">Gordonibacter urolithinfaciens</name>
    <dbReference type="NCBI Taxonomy" id="1335613"/>
    <lineage>
        <taxon>Bacteria</taxon>
        <taxon>Bacillati</taxon>
        <taxon>Actinomycetota</taxon>
        <taxon>Coriobacteriia</taxon>
        <taxon>Eggerthellales</taxon>
        <taxon>Eggerthellaceae</taxon>
        <taxon>Gordonibacter</taxon>
    </lineage>
</organism>
<dbReference type="InterPro" id="IPR044772">
    <property type="entry name" value="NO3_transporter"/>
</dbReference>
<dbReference type="AlphaFoldDB" id="A0A423UIV0"/>
<dbReference type="PANTHER" id="PTHR23515">
    <property type="entry name" value="HIGH-AFFINITY NITRATE TRANSPORTER 2.3"/>
    <property type="match status" value="1"/>
</dbReference>
<dbReference type="GO" id="GO:0005886">
    <property type="term" value="C:plasma membrane"/>
    <property type="evidence" value="ECO:0007669"/>
    <property type="project" value="UniProtKB-SubCell"/>
</dbReference>
<feature type="transmembrane region" description="Helical" evidence="7">
    <location>
        <begin position="357"/>
        <end position="376"/>
    </location>
</feature>
<gene>
    <name evidence="10" type="ORF">DMP12_10250</name>
    <name evidence="9" type="ORF">GKG38_09075</name>
</gene>
<feature type="transmembrane region" description="Helical" evidence="7">
    <location>
        <begin position="202"/>
        <end position="223"/>
    </location>
</feature>
<reference evidence="10" key="3">
    <citation type="journal article" date="2019" name="Microbiol. Resour. Announc.">
        <title>Draft Genome Sequences of Type Strains of Gordonibacter faecihominis, Paraeggerthella hongkongensis, Parvibacter caecicola,Slackia equolifaciens, Slackia faecicanis, and Slackia isoflavoniconvertens.</title>
        <authorList>
            <person name="Danylec N."/>
            <person name="Stoll D.A."/>
            <person name="Dotsch A."/>
            <person name="Huch M."/>
        </authorList>
    </citation>
    <scope>NUCLEOTIDE SEQUENCE</scope>
    <source>
        <strain evidence="10">DSM 27213</strain>
    </source>
</reference>
<feature type="transmembrane region" description="Helical" evidence="7">
    <location>
        <begin position="235"/>
        <end position="256"/>
    </location>
</feature>
<feature type="transmembrane region" description="Helical" evidence="7">
    <location>
        <begin position="67"/>
        <end position="87"/>
    </location>
</feature>
<feature type="transmembrane region" description="Helical" evidence="7">
    <location>
        <begin position="12"/>
        <end position="31"/>
    </location>
</feature>
<dbReference type="GO" id="GO:0015112">
    <property type="term" value="F:nitrate transmembrane transporter activity"/>
    <property type="evidence" value="ECO:0007669"/>
    <property type="project" value="InterPro"/>
</dbReference>
<comment type="similarity">
    <text evidence="2">Belongs to the major facilitator superfamily. Nitrate/nitrite porter (TC 2.A.1.8) family.</text>
</comment>
<protein>
    <submittedName>
        <fullName evidence="9">MFS transporter</fullName>
    </submittedName>
    <submittedName>
        <fullName evidence="10">NarK/NasA family nitrate transporter</fullName>
    </submittedName>
</protein>
<evidence type="ECO:0000256" key="1">
    <source>
        <dbReference type="ARBA" id="ARBA00004651"/>
    </source>
</evidence>
<dbReference type="Gene3D" id="1.20.1250.20">
    <property type="entry name" value="MFS general substrate transporter like domains"/>
    <property type="match status" value="1"/>
</dbReference>
<feature type="transmembrane region" description="Helical" evidence="7">
    <location>
        <begin position="158"/>
        <end position="177"/>
    </location>
</feature>
<dbReference type="PROSITE" id="PS50850">
    <property type="entry name" value="MFS"/>
    <property type="match status" value="1"/>
</dbReference>
<evidence type="ECO:0000256" key="3">
    <source>
        <dbReference type="ARBA" id="ARBA00022692"/>
    </source>
</evidence>
<comment type="caution">
    <text evidence="10">The sequence shown here is derived from an EMBL/GenBank/DDBJ whole genome shotgun (WGS) entry which is preliminary data.</text>
</comment>
<feature type="domain" description="Major facilitator superfamily (MFS) profile" evidence="8">
    <location>
        <begin position="5"/>
        <end position="380"/>
    </location>
</feature>
<evidence type="ECO:0000313" key="9">
    <source>
        <dbReference type="EMBL" id="MSA95199.1"/>
    </source>
</evidence>
<dbReference type="GO" id="GO:0042128">
    <property type="term" value="P:nitrate assimilation"/>
    <property type="evidence" value="ECO:0007669"/>
    <property type="project" value="UniProtKB-KW"/>
</dbReference>
<evidence type="ECO:0000256" key="6">
    <source>
        <dbReference type="ARBA" id="ARBA00023136"/>
    </source>
</evidence>
<keyword evidence="4 7" id="KW-1133">Transmembrane helix</keyword>